<sequence>MTNPRERLITHISVKMNGQQVPKLQEVQILGQLIPQERNNKSTLDELTKATVQINGMLRKIRNKQHVLKEREAMQLVHAFVMSRVMYGTPHLNLAKKEVEKLDILLPEAFKNSLGLPEYAATKRLLELGVHNSFEELANAQIGTQIRRLGETDSGRWLLVKLG</sequence>
<reference evidence="1 2" key="1">
    <citation type="journal article" date="2020" name="Cell">
        <title>Large-Scale Comparative Analyses of Tick Genomes Elucidate Their Genetic Diversity and Vector Capacities.</title>
        <authorList>
            <consortium name="Tick Genome and Microbiome Consortium (TIGMIC)"/>
            <person name="Jia N."/>
            <person name="Wang J."/>
            <person name="Shi W."/>
            <person name="Du L."/>
            <person name="Sun Y."/>
            <person name="Zhan W."/>
            <person name="Jiang J.F."/>
            <person name="Wang Q."/>
            <person name="Zhang B."/>
            <person name="Ji P."/>
            <person name="Bell-Sakyi L."/>
            <person name="Cui X.M."/>
            <person name="Yuan T.T."/>
            <person name="Jiang B.G."/>
            <person name="Yang W.F."/>
            <person name="Lam T.T."/>
            <person name="Chang Q.C."/>
            <person name="Ding S.J."/>
            <person name="Wang X.J."/>
            <person name="Zhu J.G."/>
            <person name="Ruan X.D."/>
            <person name="Zhao L."/>
            <person name="Wei J.T."/>
            <person name="Ye R.Z."/>
            <person name="Que T.C."/>
            <person name="Du C.H."/>
            <person name="Zhou Y.H."/>
            <person name="Cheng J.X."/>
            <person name="Dai P.F."/>
            <person name="Guo W.B."/>
            <person name="Han X.H."/>
            <person name="Huang E.J."/>
            <person name="Li L.F."/>
            <person name="Wei W."/>
            <person name="Gao Y.C."/>
            <person name="Liu J.Z."/>
            <person name="Shao H.Z."/>
            <person name="Wang X."/>
            <person name="Wang C.C."/>
            <person name="Yang T.C."/>
            <person name="Huo Q.B."/>
            <person name="Li W."/>
            <person name="Chen H.Y."/>
            <person name="Chen S.E."/>
            <person name="Zhou L.G."/>
            <person name="Ni X.B."/>
            <person name="Tian J.H."/>
            <person name="Sheng Y."/>
            <person name="Liu T."/>
            <person name="Pan Y.S."/>
            <person name="Xia L.Y."/>
            <person name="Li J."/>
            <person name="Zhao F."/>
            <person name="Cao W.C."/>
        </authorList>
    </citation>
    <scope>NUCLEOTIDE SEQUENCE [LARGE SCALE GENOMIC DNA]</scope>
    <source>
        <strain evidence="1">Iper-2018</strain>
    </source>
</reference>
<accession>A0AC60QYF0</accession>
<dbReference type="EMBL" id="JABSTQ010002786">
    <property type="protein sequence ID" value="KAG0443863.1"/>
    <property type="molecule type" value="Genomic_DNA"/>
</dbReference>
<dbReference type="Proteomes" id="UP000805193">
    <property type="component" value="Unassembled WGS sequence"/>
</dbReference>
<comment type="caution">
    <text evidence="1">The sequence shown here is derived from an EMBL/GenBank/DDBJ whole genome shotgun (WGS) entry which is preliminary data.</text>
</comment>
<proteinExistence type="predicted"/>
<evidence type="ECO:0000313" key="2">
    <source>
        <dbReference type="Proteomes" id="UP000805193"/>
    </source>
</evidence>
<name>A0AC60QYF0_IXOPE</name>
<evidence type="ECO:0000313" key="1">
    <source>
        <dbReference type="EMBL" id="KAG0443863.1"/>
    </source>
</evidence>
<keyword evidence="2" id="KW-1185">Reference proteome</keyword>
<organism evidence="1 2">
    <name type="scientific">Ixodes persulcatus</name>
    <name type="common">Taiga tick</name>
    <dbReference type="NCBI Taxonomy" id="34615"/>
    <lineage>
        <taxon>Eukaryota</taxon>
        <taxon>Metazoa</taxon>
        <taxon>Ecdysozoa</taxon>
        <taxon>Arthropoda</taxon>
        <taxon>Chelicerata</taxon>
        <taxon>Arachnida</taxon>
        <taxon>Acari</taxon>
        <taxon>Parasitiformes</taxon>
        <taxon>Ixodida</taxon>
        <taxon>Ixodoidea</taxon>
        <taxon>Ixodidae</taxon>
        <taxon>Ixodinae</taxon>
        <taxon>Ixodes</taxon>
    </lineage>
</organism>
<gene>
    <name evidence="1" type="ORF">HPB47_014444</name>
</gene>
<protein>
    <submittedName>
        <fullName evidence="1">Uncharacterized protein</fullName>
    </submittedName>
</protein>